<reference evidence="2" key="1">
    <citation type="journal article" date="2011" name="Nat. Biotechnol.">
        <title>The genomic sequence of the Chinese hamster ovary (CHO)-K1 cell line.</title>
        <authorList>
            <person name="Xu X."/>
            <person name="Nagarajan H."/>
            <person name="Lewis N.E."/>
            <person name="Pan S."/>
            <person name="Cai Z."/>
            <person name="Liu X."/>
            <person name="Chen W."/>
            <person name="Xie M."/>
            <person name="Wang W."/>
            <person name="Hammond S."/>
            <person name="Andersen M.R."/>
            <person name="Neff N."/>
            <person name="Passarelli B."/>
            <person name="Koh W."/>
            <person name="Fan H.C."/>
            <person name="Wang J."/>
            <person name="Gui Y."/>
            <person name="Lee K.H."/>
            <person name="Betenbaugh M.J."/>
            <person name="Quake S.R."/>
            <person name="Famili I."/>
            <person name="Palsson B.O."/>
            <person name="Wang J."/>
        </authorList>
    </citation>
    <scope>NUCLEOTIDE SEQUENCE [LARGE SCALE GENOMIC DNA]</scope>
    <source>
        <strain evidence="2">CHO K1 cell line</strain>
    </source>
</reference>
<name>G3IAB6_CRIGR</name>
<evidence type="ECO:0000313" key="2">
    <source>
        <dbReference type="Proteomes" id="UP000001075"/>
    </source>
</evidence>
<evidence type="ECO:0000313" key="1">
    <source>
        <dbReference type="EMBL" id="EGV96528.1"/>
    </source>
</evidence>
<dbReference type="EMBL" id="JH001689">
    <property type="protein sequence ID" value="EGV96528.1"/>
    <property type="molecule type" value="Genomic_DNA"/>
</dbReference>
<dbReference type="Proteomes" id="UP000001075">
    <property type="component" value="Unassembled WGS sequence"/>
</dbReference>
<protein>
    <submittedName>
        <fullName evidence="1">Uncharacterized protein</fullName>
    </submittedName>
</protein>
<sequence>MEGQRLASDFLHNAVLSVSLSMSSRMWPGTSLLAKSECISGKMLRSDSETLELVSEQKT</sequence>
<dbReference type="AlphaFoldDB" id="G3IAB6"/>
<dbReference type="InParanoid" id="G3IAB6"/>
<organism evidence="1 2">
    <name type="scientific">Cricetulus griseus</name>
    <name type="common">Chinese hamster</name>
    <name type="synonym">Cricetulus barabensis griseus</name>
    <dbReference type="NCBI Taxonomy" id="10029"/>
    <lineage>
        <taxon>Eukaryota</taxon>
        <taxon>Metazoa</taxon>
        <taxon>Chordata</taxon>
        <taxon>Craniata</taxon>
        <taxon>Vertebrata</taxon>
        <taxon>Euteleostomi</taxon>
        <taxon>Mammalia</taxon>
        <taxon>Eutheria</taxon>
        <taxon>Euarchontoglires</taxon>
        <taxon>Glires</taxon>
        <taxon>Rodentia</taxon>
        <taxon>Myomorpha</taxon>
        <taxon>Muroidea</taxon>
        <taxon>Cricetidae</taxon>
        <taxon>Cricetinae</taxon>
        <taxon>Cricetulus</taxon>
    </lineage>
</organism>
<accession>G3IAB6</accession>
<proteinExistence type="predicted"/>
<gene>
    <name evidence="1" type="ORF">I79_020536</name>
</gene>